<gene>
    <name evidence="5" type="ORF">SAMN05421759_11067</name>
</gene>
<sequence>MTRHEAISAAAIQARALQALAGHCLALLGAGQGTAPALRGALAGLGALGPVALAALIERFGLSERQVDIFALVAAPELGPEAATALAGHPLSQKGRATPALVQMVLGPEVAPELFSTGRLRGASLIALEPGSGFAQRALVLPDAVTAYLWGGGEPDAALRPAMSLLSPEGRQDAATLARAVPKARDWAQRPILCIQTDDPVEARGLAADAAAMLGLHCYALDPALLPAGLGPAEAAERLNRDLVLLEGAVLLPATPEGGLIADRTSAPLFLWGSAPPRTHRPVAAFRPAPIARPADEPFRLSPVDRADIEATHGMAFAPDIWTLARSRAERALEGLAERIQPQATWDDLILPEGQMRQLHQLAAYRVHRDTVLDDWGFRGKSSRGLGLSALFSGASGTGKTMAAEILARDLGGARGALGLYRVDLSSMISKYIGETEKNISRIFDAAEDSGAILIFDEGEALFSKRSSDVKDSLDRHSNSETAHLLQRLEAFTGVAIVTTNLKGTVDDAFLRRFRAVVDFPFPDAVHRARIWQTVFPDAVPREDLDYPALARLAISGGFIRSIALTAAFLAAEAGGPVTMAHLKRAARQEYGKIGKTLSESELRGFG</sequence>
<dbReference type="Proteomes" id="UP000186684">
    <property type="component" value="Unassembled WGS sequence"/>
</dbReference>
<organism evidence="5 6">
    <name type="scientific">Roseivivax lentus</name>
    <dbReference type="NCBI Taxonomy" id="633194"/>
    <lineage>
        <taxon>Bacteria</taxon>
        <taxon>Pseudomonadati</taxon>
        <taxon>Pseudomonadota</taxon>
        <taxon>Alphaproteobacteria</taxon>
        <taxon>Rhodobacterales</taxon>
        <taxon>Roseobacteraceae</taxon>
        <taxon>Roseivivax</taxon>
    </lineage>
</organism>
<dbReference type="AlphaFoldDB" id="A0A1N7NUF3"/>
<dbReference type="GO" id="GO:0016887">
    <property type="term" value="F:ATP hydrolysis activity"/>
    <property type="evidence" value="ECO:0007669"/>
    <property type="project" value="InterPro"/>
</dbReference>
<name>A0A1N7NUF3_9RHOB</name>
<evidence type="ECO:0000256" key="2">
    <source>
        <dbReference type="ARBA" id="ARBA00022741"/>
    </source>
</evidence>
<keyword evidence="3" id="KW-0067">ATP-binding</keyword>
<protein>
    <submittedName>
        <fullName evidence="5">ATPase family associated with various cellular activities (AAA)</fullName>
    </submittedName>
</protein>
<dbReference type="InterPro" id="IPR050221">
    <property type="entry name" value="26S_Proteasome_ATPase"/>
</dbReference>
<evidence type="ECO:0000256" key="1">
    <source>
        <dbReference type="ARBA" id="ARBA00006914"/>
    </source>
</evidence>
<dbReference type="InterPro" id="IPR003959">
    <property type="entry name" value="ATPase_AAA_core"/>
</dbReference>
<dbReference type="PANTHER" id="PTHR23073">
    <property type="entry name" value="26S PROTEASOME REGULATORY SUBUNIT"/>
    <property type="match status" value="1"/>
</dbReference>
<keyword evidence="2" id="KW-0547">Nucleotide-binding</keyword>
<feature type="domain" description="AAA+ ATPase" evidence="4">
    <location>
        <begin position="386"/>
        <end position="524"/>
    </location>
</feature>
<dbReference type="STRING" id="633194.SAMN05421759_11067"/>
<dbReference type="CDD" id="cd19481">
    <property type="entry name" value="RecA-like_protease"/>
    <property type="match status" value="1"/>
</dbReference>
<accession>A0A1N7NUF3</accession>
<evidence type="ECO:0000259" key="4">
    <source>
        <dbReference type="SMART" id="SM00382"/>
    </source>
</evidence>
<dbReference type="SMART" id="SM00382">
    <property type="entry name" value="AAA"/>
    <property type="match status" value="1"/>
</dbReference>
<dbReference type="SUPFAM" id="SSF52540">
    <property type="entry name" value="P-loop containing nucleoside triphosphate hydrolases"/>
    <property type="match status" value="1"/>
</dbReference>
<keyword evidence="6" id="KW-1185">Reference proteome</keyword>
<comment type="similarity">
    <text evidence="1">Belongs to the AAA ATPase family.</text>
</comment>
<dbReference type="GO" id="GO:0005524">
    <property type="term" value="F:ATP binding"/>
    <property type="evidence" value="ECO:0007669"/>
    <property type="project" value="UniProtKB-KW"/>
</dbReference>
<evidence type="ECO:0000256" key="3">
    <source>
        <dbReference type="ARBA" id="ARBA00022840"/>
    </source>
</evidence>
<evidence type="ECO:0000313" key="5">
    <source>
        <dbReference type="EMBL" id="SIT01940.1"/>
    </source>
</evidence>
<dbReference type="RefSeq" id="WP_076449145.1">
    <property type="nucleotide sequence ID" value="NZ_FTOQ01000010.1"/>
</dbReference>
<dbReference type="Gene3D" id="3.40.50.300">
    <property type="entry name" value="P-loop containing nucleotide triphosphate hydrolases"/>
    <property type="match status" value="1"/>
</dbReference>
<reference evidence="6" key="1">
    <citation type="submission" date="2017-01" db="EMBL/GenBank/DDBJ databases">
        <authorList>
            <person name="Varghese N."/>
            <person name="Submissions S."/>
        </authorList>
    </citation>
    <scope>NUCLEOTIDE SEQUENCE [LARGE SCALE GENOMIC DNA]</scope>
    <source>
        <strain evidence="6">DSM 29430</strain>
    </source>
</reference>
<dbReference type="EMBL" id="FTOQ01000010">
    <property type="protein sequence ID" value="SIT01940.1"/>
    <property type="molecule type" value="Genomic_DNA"/>
</dbReference>
<evidence type="ECO:0000313" key="6">
    <source>
        <dbReference type="Proteomes" id="UP000186684"/>
    </source>
</evidence>
<dbReference type="Pfam" id="PF00004">
    <property type="entry name" value="AAA"/>
    <property type="match status" value="1"/>
</dbReference>
<dbReference type="InterPro" id="IPR003593">
    <property type="entry name" value="AAA+_ATPase"/>
</dbReference>
<proteinExistence type="inferred from homology"/>
<dbReference type="InterPro" id="IPR027417">
    <property type="entry name" value="P-loop_NTPase"/>
</dbReference>